<reference evidence="1 2" key="1">
    <citation type="journal article" date="2018" name="Microbiol. Resour. Announc.">
        <title>Complete Genome Sequence of Acidithiobacillus ferridurans JCM 18981.</title>
        <authorList>
            <person name="Miyauchi T."/>
            <person name="Kouzuma A."/>
            <person name="Abe T."/>
            <person name="Watanabe K."/>
        </authorList>
    </citation>
    <scope>NUCLEOTIDE SEQUENCE [LARGE SCALE GENOMIC DNA]</scope>
    <source>
        <strain evidence="2">ATCC 33020 / DSM 29468 / JCM 18981 / 11Fe</strain>
    </source>
</reference>
<dbReference type="AlphaFoldDB" id="A0A2Z6III2"/>
<dbReference type="RefSeq" id="WP_192796469.1">
    <property type="nucleotide sequence ID" value="NZ_AP018795.1"/>
</dbReference>
<evidence type="ECO:0000313" key="2">
    <source>
        <dbReference type="Proteomes" id="UP000280188"/>
    </source>
</evidence>
<name>A0A2Z6III2_ACIFI</name>
<proteinExistence type="predicted"/>
<dbReference type="Proteomes" id="UP000280188">
    <property type="component" value="Chromosome"/>
</dbReference>
<protein>
    <submittedName>
        <fullName evidence="1">Uncharacterized protein</fullName>
    </submittedName>
</protein>
<evidence type="ECO:0000313" key="1">
    <source>
        <dbReference type="EMBL" id="BBF64504.1"/>
    </source>
</evidence>
<gene>
    <name evidence="1" type="ORF">AFERRID_07220</name>
</gene>
<dbReference type="KEGG" id="afj:AFERRID_07220"/>
<dbReference type="EMBL" id="AP018795">
    <property type="protein sequence ID" value="BBF64504.1"/>
    <property type="molecule type" value="Genomic_DNA"/>
</dbReference>
<organism evidence="1 2">
    <name type="scientific">Acidithiobacillus ferridurans</name>
    <dbReference type="NCBI Taxonomy" id="1232575"/>
    <lineage>
        <taxon>Bacteria</taxon>
        <taxon>Pseudomonadati</taxon>
        <taxon>Pseudomonadota</taxon>
        <taxon>Acidithiobacillia</taxon>
        <taxon>Acidithiobacillales</taxon>
        <taxon>Acidithiobacillaceae</taxon>
        <taxon>Acidithiobacillus</taxon>
    </lineage>
</organism>
<keyword evidence="2" id="KW-1185">Reference proteome</keyword>
<accession>A0A2Z6III2</accession>
<sequence length="213" mass="23530">MEPVQFILRQGHETLTPLAGLVLAGKAIARFSRLRQIIDPHFPVRSGIPNSDVLIAYWGLLCLGKFDFDAIERFSGRPVLWRSPGLTGYPVESHPAPETGCQGRGVLPVLDESLLQLVKQSKVPVTPQSCGGVALDMDVFTLDNSDTRKEGIGWTYAGLWVMPPLRRIWDRMAGASAWNCAKAPNTAPRRWMPPWIASCPRALQLTQAPCWCA</sequence>